<organism evidence="2 3">
    <name type="scientific">Carex littledalei</name>
    <dbReference type="NCBI Taxonomy" id="544730"/>
    <lineage>
        <taxon>Eukaryota</taxon>
        <taxon>Viridiplantae</taxon>
        <taxon>Streptophyta</taxon>
        <taxon>Embryophyta</taxon>
        <taxon>Tracheophyta</taxon>
        <taxon>Spermatophyta</taxon>
        <taxon>Magnoliopsida</taxon>
        <taxon>Liliopsida</taxon>
        <taxon>Poales</taxon>
        <taxon>Cyperaceae</taxon>
        <taxon>Cyperoideae</taxon>
        <taxon>Cariceae</taxon>
        <taxon>Carex</taxon>
        <taxon>Carex subgen. Euthyceras</taxon>
    </lineage>
</organism>
<evidence type="ECO:0000313" key="2">
    <source>
        <dbReference type="EMBL" id="KAF3329706.1"/>
    </source>
</evidence>
<dbReference type="InterPro" id="IPR036420">
    <property type="entry name" value="BRCT_dom_sf"/>
</dbReference>
<accession>A0A833R490</accession>
<name>A0A833R490_9POAL</name>
<dbReference type="OrthoDB" id="695084at2759"/>
<dbReference type="Proteomes" id="UP000623129">
    <property type="component" value="Unassembled WGS sequence"/>
</dbReference>
<dbReference type="EMBL" id="SWLB01000014">
    <property type="protein sequence ID" value="KAF3329706.1"/>
    <property type="molecule type" value="Genomic_DNA"/>
</dbReference>
<dbReference type="Gene3D" id="3.40.50.10190">
    <property type="entry name" value="BRCT domain"/>
    <property type="match status" value="1"/>
</dbReference>
<dbReference type="AlphaFoldDB" id="A0A833R490"/>
<dbReference type="InterPro" id="IPR001357">
    <property type="entry name" value="BRCT_dom"/>
</dbReference>
<keyword evidence="3" id="KW-1185">Reference proteome</keyword>
<dbReference type="PROSITE" id="PS50172">
    <property type="entry name" value="BRCT"/>
    <property type="match status" value="1"/>
</dbReference>
<sequence length="184" mass="20507">MDLIEGMELVVASVSGYHGCPRFQLIKLISHTGASYVGAMSKSTTHLVCWRFTGKKYDFARSIGAQIVSHRWFEECLKAGKRIPEGPYVMESGEEAGPISWEIPASTAHGESKQTLDRESAILSDCSNFTSSSRNVKTNKRNSNIGCSSWTDSLLPEKREFITSESEKIVKKRKKIGSWEQVRG</sequence>
<proteinExistence type="predicted"/>
<evidence type="ECO:0000259" key="1">
    <source>
        <dbReference type="PROSITE" id="PS50172"/>
    </source>
</evidence>
<reference evidence="2" key="1">
    <citation type="submission" date="2020-01" db="EMBL/GenBank/DDBJ databases">
        <title>Genome sequence of Kobresia littledalei, the first chromosome-level genome in the family Cyperaceae.</title>
        <authorList>
            <person name="Qu G."/>
        </authorList>
    </citation>
    <scope>NUCLEOTIDE SEQUENCE</scope>
    <source>
        <strain evidence="2">C.B.Clarke</strain>
        <tissue evidence="2">Leaf</tissue>
    </source>
</reference>
<dbReference type="PANTHER" id="PTHR47776">
    <property type="entry name" value="F5A8.9 PROTEIN"/>
    <property type="match status" value="1"/>
</dbReference>
<evidence type="ECO:0000313" key="3">
    <source>
        <dbReference type="Proteomes" id="UP000623129"/>
    </source>
</evidence>
<feature type="domain" description="BRCT" evidence="1">
    <location>
        <begin position="1"/>
        <end position="90"/>
    </location>
</feature>
<dbReference type="SUPFAM" id="SSF52113">
    <property type="entry name" value="BRCT domain"/>
    <property type="match status" value="1"/>
</dbReference>
<dbReference type="Pfam" id="PF12738">
    <property type="entry name" value="PTCB-BRCT"/>
    <property type="match status" value="1"/>
</dbReference>
<dbReference type="SMART" id="SM00292">
    <property type="entry name" value="BRCT"/>
    <property type="match status" value="1"/>
</dbReference>
<protein>
    <submittedName>
        <fullName evidence="2">BRCT domain-containing protein</fullName>
    </submittedName>
</protein>
<gene>
    <name evidence="2" type="ORF">FCM35_KLT05037</name>
</gene>
<comment type="caution">
    <text evidence="2">The sequence shown here is derived from an EMBL/GenBank/DDBJ whole genome shotgun (WGS) entry which is preliminary data.</text>
</comment>
<dbReference type="PANTHER" id="PTHR47776:SF2">
    <property type="entry name" value="RING-TYPE E3 UBIQUITIN TRANSFERASE BRCA1"/>
    <property type="match status" value="1"/>
</dbReference>